<dbReference type="GO" id="GO:0006783">
    <property type="term" value="P:heme biosynthetic process"/>
    <property type="evidence" value="ECO:0007669"/>
    <property type="project" value="TreeGrafter"/>
</dbReference>
<dbReference type="Pfam" id="PF04055">
    <property type="entry name" value="Radical_SAM"/>
    <property type="match status" value="1"/>
</dbReference>
<dbReference type="GO" id="GO:0051536">
    <property type="term" value="F:iron-sulfur cluster binding"/>
    <property type="evidence" value="ECO:0007669"/>
    <property type="project" value="UniProtKB-KW"/>
</dbReference>
<dbReference type="SFLD" id="SFLDG01067">
    <property type="entry name" value="SPASM/twitch_domain_containing"/>
    <property type="match status" value="1"/>
</dbReference>
<accession>A0A1G2DII7</accession>
<evidence type="ECO:0000256" key="3">
    <source>
        <dbReference type="ARBA" id="ARBA00023004"/>
    </source>
</evidence>
<dbReference type="EMBL" id="MHLO01000006">
    <property type="protein sequence ID" value="OGZ13222.1"/>
    <property type="molecule type" value="Genomic_DNA"/>
</dbReference>
<dbReference type="SFLD" id="SFLDS00029">
    <property type="entry name" value="Radical_SAM"/>
    <property type="match status" value="1"/>
</dbReference>
<reference evidence="6 7" key="1">
    <citation type="journal article" date="2016" name="Nat. Commun.">
        <title>Thousands of microbial genomes shed light on interconnected biogeochemical processes in an aquifer system.</title>
        <authorList>
            <person name="Anantharaman K."/>
            <person name="Brown C.T."/>
            <person name="Hug L.A."/>
            <person name="Sharon I."/>
            <person name="Castelle C.J."/>
            <person name="Probst A.J."/>
            <person name="Thomas B.C."/>
            <person name="Singh A."/>
            <person name="Wilkins M.J."/>
            <person name="Karaoz U."/>
            <person name="Brodie E.L."/>
            <person name="Williams K.H."/>
            <person name="Hubbard S.S."/>
            <person name="Banfield J.F."/>
        </authorList>
    </citation>
    <scope>NUCLEOTIDE SEQUENCE [LARGE SCALE GENOMIC DNA]</scope>
</reference>
<dbReference type="PROSITE" id="PS51918">
    <property type="entry name" value="RADICAL_SAM"/>
    <property type="match status" value="1"/>
</dbReference>
<keyword evidence="1" id="KW-0949">S-adenosyl-L-methionine</keyword>
<keyword evidence="3" id="KW-0408">Iron</keyword>
<dbReference type="InterPro" id="IPR058240">
    <property type="entry name" value="rSAM_sf"/>
</dbReference>
<feature type="domain" description="Radical SAM core" evidence="5">
    <location>
        <begin position="81"/>
        <end position="192"/>
    </location>
</feature>
<evidence type="ECO:0000256" key="1">
    <source>
        <dbReference type="ARBA" id="ARBA00022691"/>
    </source>
</evidence>
<keyword evidence="4" id="KW-0411">Iron-sulfur</keyword>
<sequence length="192" mass="21652">MLQLPNHSMSVFSRLRLKFFIARSSMGFTADYLERLYAIFLNHTKVIHWRDGHPVYSLSTPPLYSKPMGNFLARQMFRTIQNKNLPNLMSFAVNDECNAACKHCSFFNGVDDKTKKVLSGDEAKRVIREAQEIGVSTINIVGGEPLLREDLEELIKSVNKDLTQVIMFTNASRLEELAGKLKKAGLDALLSG</sequence>
<comment type="caution">
    <text evidence="6">The sequence shown here is derived from an EMBL/GenBank/DDBJ whole genome shotgun (WGS) entry which is preliminary data.</text>
</comment>
<name>A0A1G2DII7_9BACT</name>
<dbReference type="CDD" id="cd01335">
    <property type="entry name" value="Radical_SAM"/>
    <property type="match status" value="1"/>
</dbReference>
<dbReference type="PANTHER" id="PTHR11228:SF7">
    <property type="entry name" value="PQQA PEPTIDE CYCLASE"/>
    <property type="match status" value="1"/>
</dbReference>
<dbReference type="GO" id="GO:0003824">
    <property type="term" value="F:catalytic activity"/>
    <property type="evidence" value="ECO:0007669"/>
    <property type="project" value="InterPro"/>
</dbReference>
<dbReference type="InterPro" id="IPR007197">
    <property type="entry name" value="rSAM"/>
</dbReference>
<gene>
    <name evidence="6" type="ORF">A3C93_01990</name>
</gene>
<evidence type="ECO:0000256" key="2">
    <source>
        <dbReference type="ARBA" id="ARBA00022723"/>
    </source>
</evidence>
<dbReference type="InterPro" id="IPR050377">
    <property type="entry name" value="Radical_SAM_PqqE_MftC-like"/>
</dbReference>
<dbReference type="SUPFAM" id="SSF102114">
    <property type="entry name" value="Radical SAM enzymes"/>
    <property type="match status" value="1"/>
</dbReference>
<keyword evidence="2" id="KW-0479">Metal-binding</keyword>
<evidence type="ECO:0000313" key="6">
    <source>
        <dbReference type="EMBL" id="OGZ13222.1"/>
    </source>
</evidence>
<organism evidence="6 7">
    <name type="scientific">Candidatus Lloydbacteria bacterium RIFCSPHIGHO2_02_FULL_54_17</name>
    <dbReference type="NCBI Taxonomy" id="1798664"/>
    <lineage>
        <taxon>Bacteria</taxon>
        <taxon>Candidatus Lloydiibacteriota</taxon>
    </lineage>
</organism>
<evidence type="ECO:0000259" key="5">
    <source>
        <dbReference type="PROSITE" id="PS51918"/>
    </source>
</evidence>
<evidence type="ECO:0000256" key="4">
    <source>
        <dbReference type="ARBA" id="ARBA00023014"/>
    </source>
</evidence>
<dbReference type="GO" id="GO:0046872">
    <property type="term" value="F:metal ion binding"/>
    <property type="evidence" value="ECO:0007669"/>
    <property type="project" value="UniProtKB-KW"/>
</dbReference>
<dbReference type="Gene3D" id="3.20.20.70">
    <property type="entry name" value="Aldolase class I"/>
    <property type="match status" value="1"/>
</dbReference>
<dbReference type="PANTHER" id="PTHR11228">
    <property type="entry name" value="RADICAL SAM DOMAIN PROTEIN"/>
    <property type="match status" value="1"/>
</dbReference>
<proteinExistence type="predicted"/>
<dbReference type="InterPro" id="IPR013785">
    <property type="entry name" value="Aldolase_TIM"/>
</dbReference>
<dbReference type="Proteomes" id="UP000178636">
    <property type="component" value="Unassembled WGS sequence"/>
</dbReference>
<dbReference type="AlphaFoldDB" id="A0A1G2DII7"/>
<evidence type="ECO:0000313" key="7">
    <source>
        <dbReference type="Proteomes" id="UP000178636"/>
    </source>
</evidence>
<dbReference type="STRING" id="1798664.A3C93_01990"/>
<protein>
    <recommendedName>
        <fullName evidence="5">Radical SAM core domain-containing protein</fullName>
    </recommendedName>
</protein>